<evidence type="ECO:0008006" key="3">
    <source>
        <dbReference type="Google" id="ProtNLM"/>
    </source>
</evidence>
<sequence>MPAFSLSSRTFSRLAAGLGSLMLVGLLSGCEDTDTTHTFAPACPKFDVPGQVADRITYDGKGLDAAHRLISTHILAVRGDCRTGPRDDHKRPMTRVRLSLNLQLERGPASNHDTVTVPYFVAILQDGNIVDKKIFTETIKLPPTVSTSQTSTPLRFIDIPTGNNPQISPYAMEIGLQLNHAELDYNRAHLRSAQFHEHVQ</sequence>
<protein>
    <recommendedName>
        <fullName evidence="3">Lipoprotein</fullName>
    </recommendedName>
</protein>
<reference evidence="1" key="1">
    <citation type="submission" date="2022-07" db="EMBL/GenBank/DDBJ databases">
        <title>Bombella genomes.</title>
        <authorList>
            <person name="Harer L."/>
            <person name="Styblova S."/>
            <person name="Ehrmann M."/>
        </authorList>
    </citation>
    <scope>NUCLEOTIDE SEQUENCE</scope>
    <source>
        <strain evidence="1">TMW 2.2543</strain>
    </source>
</reference>
<dbReference type="Proteomes" id="UP001165576">
    <property type="component" value="Unassembled WGS sequence"/>
</dbReference>
<accession>A0ABT3WJD0</accession>
<organism evidence="1 2">
    <name type="scientific">Bombella pluederhausensis</name>
    <dbReference type="NCBI Taxonomy" id="2967336"/>
    <lineage>
        <taxon>Bacteria</taxon>
        <taxon>Pseudomonadati</taxon>
        <taxon>Pseudomonadota</taxon>
        <taxon>Alphaproteobacteria</taxon>
        <taxon>Acetobacterales</taxon>
        <taxon>Acetobacteraceae</taxon>
        <taxon>Bombella</taxon>
    </lineage>
</organism>
<gene>
    <name evidence="1" type="ORF">NQF86_04480</name>
</gene>
<proteinExistence type="predicted"/>
<name>A0ABT3WJD0_9PROT</name>
<keyword evidence="2" id="KW-1185">Reference proteome</keyword>
<evidence type="ECO:0000313" key="2">
    <source>
        <dbReference type="Proteomes" id="UP001165576"/>
    </source>
</evidence>
<evidence type="ECO:0000313" key="1">
    <source>
        <dbReference type="EMBL" id="MCX5617924.1"/>
    </source>
</evidence>
<dbReference type="EMBL" id="JANIDY010000001">
    <property type="protein sequence ID" value="MCX5617924.1"/>
    <property type="molecule type" value="Genomic_DNA"/>
</dbReference>
<comment type="caution">
    <text evidence="1">The sequence shown here is derived from an EMBL/GenBank/DDBJ whole genome shotgun (WGS) entry which is preliminary data.</text>
</comment>
<dbReference type="RefSeq" id="WP_266116369.1">
    <property type="nucleotide sequence ID" value="NZ_JANIDY010000001.1"/>
</dbReference>